<dbReference type="InterPro" id="IPR051786">
    <property type="entry name" value="ASN_synthetase/amidase"/>
</dbReference>
<accession>Q7MSW7</accession>
<keyword evidence="6 8" id="KW-0315">Glutamine amidotransferase</keyword>
<dbReference type="GO" id="GO:0004066">
    <property type="term" value="F:asparagine synthase (glutamine-hydrolyzing) activity"/>
    <property type="evidence" value="ECO:0007669"/>
    <property type="project" value="UniProtKB-EC"/>
</dbReference>
<dbReference type="EC" id="6.3.5.4" evidence="3"/>
<feature type="site" description="Important for beta-aspartyl-AMP intermediate formation" evidence="10">
    <location>
        <position position="356"/>
    </location>
</feature>
<proteinExistence type="inferred from homology"/>
<evidence type="ECO:0000256" key="1">
    <source>
        <dbReference type="ARBA" id="ARBA00005187"/>
    </source>
</evidence>
<evidence type="ECO:0000313" key="13">
    <source>
        <dbReference type="Proteomes" id="UP000000422"/>
    </source>
</evidence>
<keyword evidence="8" id="KW-0028">Amino-acid biosynthesis</keyword>
<dbReference type="PIRSF" id="PIRSF001589">
    <property type="entry name" value="Asn_synthetase_glu-h"/>
    <property type="match status" value="1"/>
</dbReference>
<dbReference type="CDD" id="cd00712">
    <property type="entry name" value="AsnB"/>
    <property type="match status" value="1"/>
</dbReference>
<dbReference type="eggNOG" id="COG0367">
    <property type="taxonomic scope" value="Bacteria"/>
</dbReference>
<dbReference type="PANTHER" id="PTHR43284">
    <property type="entry name" value="ASPARAGINE SYNTHETASE (GLUTAMINE-HYDROLYZING)"/>
    <property type="match status" value="1"/>
</dbReference>
<evidence type="ECO:0000256" key="7">
    <source>
        <dbReference type="ARBA" id="ARBA00048741"/>
    </source>
</evidence>
<evidence type="ECO:0000256" key="9">
    <source>
        <dbReference type="PIRSR" id="PIRSR001589-2"/>
    </source>
</evidence>
<feature type="binding site" evidence="9">
    <location>
        <position position="91"/>
    </location>
    <ligand>
        <name>L-glutamine</name>
        <dbReference type="ChEBI" id="CHEBI:58359"/>
    </ligand>
</feature>
<evidence type="ECO:0000256" key="10">
    <source>
        <dbReference type="PIRSR" id="PIRSR001589-3"/>
    </source>
</evidence>
<evidence type="ECO:0000259" key="11">
    <source>
        <dbReference type="PROSITE" id="PS51278"/>
    </source>
</evidence>
<dbReference type="Proteomes" id="UP000000422">
    <property type="component" value="Chromosome"/>
</dbReference>
<dbReference type="Pfam" id="PF13537">
    <property type="entry name" value="GATase_7"/>
    <property type="match status" value="1"/>
</dbReference>
<feature type="binding site" evidence="9">
    <location>
        <position position="282"/>
    </location>
    <ligand>
        <name>ATP</name>
        <dbReference type="ChEBI" id="CHEBI:30616"/>
    </ligand>
</feature>
<comment type="similarity">
    <text evidence="2">Belongs to the asparagine synthetase family.</text>
</comment>
<dbReference type="EMBL" id="BX571657">
    <property type="protein sequence ID" value="CAE09213.1"/>
    <property type="molecule type" value="Genomic_DNA"/>
</dbReference>
<dbReference type="Pfam" id="PF00733">
    <property type="entry name" value="Asn_synthase"/>
    <property type="match status" value="1"/>
</dbReference>
<protein>
    <recommendedName>
        <fullName evidence="3">asparagine synthase (glutamine-hydrolyzing)</fullName>
        <ecNumber evidence="3">6.3.5.4</ecNumber>
    </recommendedName>
</protein>
<evidence type="ECO:0000313" key="12">
    <source>
        <dbReference type="EMBL" id="CAE09213.1"/>
    </source>
</evidence>
<evidence type="ECO:0000256" key="6">
    <source>
        <dbReference type="ARBA" id="ARBA00022962"/>
    </source>
</evidence>
<dbReference type="Gene3D" id="3.40.50.620">
    <property type="entry name" value="HUPs"/>
    <property type="match status" value="1"/>
</dbReference>
<keyword evidence="5 9" id="KW-0067">ATP-binding</keyword>
<dbReference type="PANTHER" id="PTHR43284:SF1">
    <property type="entry name" value="ASPARAGINE SYNTHETASE"/>
    <property type="match status" value="1"/>
</dbReference>
<dbReference type="InterPro" id="IPR014729">
    <property type="entry name" value="Rossmann-like_a/b/a_fold"/>
</dbReference>
<dbReference type="InterPro" id="IPR017932">
    <property type="entry name" value="GATase_2_dom"/>
</dbReference>
<dbReference type="RefSeq" id="WP_011138013.1">
    <property type="nucleotide sequence ID" value="NC_005090.1"/>
</dbReference>
<keyword evidence="8" id="KW-0061">Asparagine biosynthesis</keyword>
<feature type="active site" description="For GATase activity" evidence="8">
    <location>
        <position position="2"/>
    </location>
</feature>
<keyword evidence="4 9" id="KW-0547">Nucleotide-binding</keyword>
<comment type="catalytic activity">
    <reaction evidence="7">
        <text>L-aspartate + L-glutamine + ATP + H2O = L-asparagine + L-glutamate + AMP + diphosphate + H(+)</text>
        <dbReference type="Rhea" id="RHEA:12228"/>
        <dbReference type="ChEBI" id="CHEBI:15377"/>
        <dbReference type="ChEBI" id="CHEBI:15378"/>
        <dbReference type="ChEBI" id="CHEBI:29985"/>
        <dbReference type="ChEBI" id="CHEBI:29991"/>
        <dbReference type="ChEBI" id="CHEBI:30616"/>
        <dbReference type="ChEBI" id="CHEBI:33019"/>
        <dbReference type="ChEBI" id="CHEBI:58048"/>
        <dbReference type="ChEBI" id="CHEBI:58359"/>
        <dbReference type="ChEBI" id="CHEBI:456215"/>
        <dbReference type="EC" id="6.3.5.4"/>
    </reaction>
</comment>
<dbReference type="Gene3D" id="3.60.20.10">
    <property type="entry name" value="Glutamine Phosphoribosylpyrophosphate, subunit 1, domain 1"/>
    <property type="match status" value="1"/>
</dbReference>
<dbReference type="GO" id="GO:0005524">
    <property type="term" value="F:ATP binding"/>
    <property type="evidence" value="ECO:0007669"/>
    <property type="project" value="UniProtKB-KW"/>
</dbReference>
<dbReference type="SUPFAM" id="SSF56235">
    <property type="entry name" value="N-terminal nucleophile aminohydrolases (Ntn hydrolases)"/>
    <property type="match status" value="1"/>
</dbReference>
<dbReference type="CDD" id="cd01991">
    <property type="entry name" value="Asn_synthase_B_C"/>
    <property type="match status" value="1"/>
</dbReference>
<evidence type="ECO:0000256" key="5">
    <source>
        <dbReference type="ARBA" id="ARBA00022840"/>
    </source>
</evidence>
<comment type="pathway">
    <text evidence="1">Amino-acid biosynthesis; L-asparagine biosynthesis; L-asparagine from L-aspartate (L-Gln route): step 1/1.</text>
</comment>
<dbReference type="STRING" id="273121.WS0042"/>
<evidence type="ECO:0000256" key="8">
    <source>
        <dbReference type="PIRSR" id="PIRSR001589-1"/>
    </source>
</evidence>
<dbReference type="AlphaFoldDB" id="Q7MSW7"/>
<keyword evidence="13" id="KW-1185">Reference proteome</keyword>
<dbReference type="InterPro" id="IPR029055">
    <property type="entry name" value="Ntn_hydrolases_N"/>
</dbReference>
<dbReference type="NCBIfam" id="TIGR01536">
    <property type="entry name" value="asn_synth_AEB"/>
    <property type="match status" value="1"/>
</dbReference>
<dbReference type="SUPFAM" id="SSF52402">
    <property type="entry name" value="Adenine nucleotide alpha hydrolases-like"/>
    <property type="match status" value="1"/>
</dbReference>
<dbReference type="InterPro" id="IPR001962">
    <property type="entry name" value="Asn_synthase"/>
</dbReference>
<evidence type="ECO:0000256" key="2">
    <source>
        <dbReference type="ARBA" id="ARBA00005752"/>
    </source>
</evidence>
<evidence type="ECO:0000256" key="4">
    <source>
        <dbReference type="ARBA" id="ARBA00022741"/>
    </source>
</evidence>
<dbReference type="KEGG" id="wsu:WS0042"/>
<dbReference type="GO" id="GO:0005829">
    <property type="term" value="C:cytosol"/>
    <property type="evidence" value="ECO:0007669"/>
    <property type="project" value="TreeGrafter"/>
</dbReference>
<dbReference type="GO" id="GO:0006529">
    <property type="term" value="P:asparagine biosynthetic process"/>
    <property type="evidence" value="ECO:0007669"/>
    <property type="project" value="UniProtKB-KW"/>
</dbReference>
<reference evidence="12 13" key="1">
    <citation type="journal article" date="2003" name="Proc. Natl. Acad. Sci. U.S.A.">
        <title>Complete genome sequence and analysis of Wolinella succinogenes.</title>
        <authorList>
            <person name="Baar C."/>
            <person name="Eppinger M."/>
            <person name="Raddatz G."/>
            <person name="Simon JM."/>
            <person name="Lanz C."/>
            <person name="Klimmek O."/>
            <person name="Nandakumar R."/>
            <person name="Gross R."/>
            <person name="Rosinus A."/>
            <person name="Keller H."/>
            <person name="Jagtap P."/>
            <person name="Linke B."/>
            <person name="Meyer F."/>
            <person name="Lederer H."/>
            <person name="Schuster S.C."/>
        </authorList>
    </citation>
    <scope>NUCLEOTIDE SEQUENCE [LARGE SCALE GENOMIC DNA]</scope>
    <source>
        <strain evidence="13">ATCC 29543 / DSM 1740 / CCUG 13145 / JCM 31913 / LMG 7466 / NCTC 11488 / FDC 602W</strain>
    </source>
</reference>
<name>Q7MSW7_WOLSU</name>
<dbReference type="HOGENOM" id="CLU_014658_3_1_7"/>
<evidence type="ECO:0000256" key="3">
    <source>
        <dbReference type="ARBA" id="ARBA00012737"/>
    </source>
</evidence>
<dbReference type="PROSITE" id="PS51278">
    <property type="entry name" value="GATASE_TYPE_2"/>
    <property type="match status" value="1"/>
</dbReference>
<dbReference type="InterPro" id="IPR006426">
    <property type="entry name" value="Asn_synth_AEB"/>
</dbReference>
<gene>
    <name evidence="12" type="primary">WBPS</name>
    <name evidence="12" type="ordered locus">WS0042</name>
</gene>
<feature type="domain" description="Glutamine amidotransferase type-2" evidence="11">
    <location>
        <begin position="2"/>
        <end position="202"/>
    </location>
</feature>
<organism evidence="13">
    <name type="scientific">Wolinella succinogenes (strain ATCC 29543 / DSM 1740 / CCUG 13145 / JCM 31913 / LMG 7466 / NCTC 11488 / FDC 602W)</name>
    <name type="common">Vibrio succinogenes</name>
    <dbReference type="NCBI Taxonomy" id="273121"/>
    <lineage>
        <taxon>Bacteria</taxon>
        <taxon>Pseudomonadati</taxon>
        <taxon>Campylobacterota</taxon>
        <taxon>Epsilonproteobacteria</taxon>
        <taxon>Campylobacterales</taxon>
        <taxon>Helicobacteraceae</taxon>
        <taxon>Wolinella</taxon>
    </lineage>
</organism>
<sequence>MCGIAGTLNSSCFSSKKLLAALAHRGPSGHGEFSHQGVNLFHARLSIQDLSPAGAQPMHRHHLSIVFNGEIYNHLELRAKVADYPFSTRSDTETILALFERFGERSLEWMDGMFALAILDQRTHKLFLARDRMGKKPLFYYQEGEEFLFASELNALLTLKPLQIDHAKLSAFLRCGFFPHDGAPYQGVQSLPQGSYAFIDLHHPRPLSPQRYFDLLSLYQAPKIEGFEASKEAVELALKESVKNRLESSDLEVGSFLSGGIDSSLITALASFFTPKLKTFTVAFEGAYDESSLAELVAKRYKTDHTTLHLNPSKLKEEVKGILACYGRPFMDSSAIPSYYVSQEAKKHLTVILNGDGADELFGGYRRYVPMSHGWLKLARPLSLLLPLLPLPKEKKSLYNYLHRLLAMSRKRGLDFYLSATIDSFEDAYAFSPNPHTQTLDQEITQILEDSSLSSLSKMLYLDSQNLLLSDLLPKMDIATMAHSLEGRSPFLGKSLLEVAPRIKDEYKIFGKSTKFILRELAKKYLPHALLEQPKRGFEVPLRAWVEGELKELIFDSLSKNCLSRELIESRFVDALLDKPQDFAPEKRAKMLWSLFSLEVWHEHYQKACE</sequence>
<dbReference type="InterPro" id="IPR033738">
    <property type="entry name" value="AsnB_N"/>
</dbReference>